<comment type="caution">
    <text evidence="3">The sequence shown here is derived from an EMBL/GenBank/DDBJ whole genome shotgun (WGS) entry which is preliminary data.</text>
</comment>
<organism evidence="3 4">
    <name type="scientific">Amycolatopsis rifamycinica</name>
    <dbReference type="NCBI Taxonomy" id="287986"/>
    <lineage>
        <taxon>Bacteria</taxon>
        <taxon>Bacillati</taxon>
        <taxon>Actinomycetota</taxon>
        <taxon>Actinomycetes</taxon>
        <taxon>Pseudonocardiales</taxon>
        <taxon>Pseudonocardiaceae</taxon>
        <taxon>Amycolatopsis</taxon>
    </lineage>
</organism>
<reference evidence="3 4" key="1">
    <citation type="submission" date="2014-05" db="EMBL/GenBank/DDBJ databases">
        <title>Draft genome sequence of Amycolatopsis rifamycinica DSM 46095.</title>
        <authorList>
            <person name="Lal R."/>
            <person name="Saxena A."/>
            <person name="Kumari R."/>
            <person name="Mukherjee U."/>
            <person name="Singh P."/>
            <person name="Sangwan N."/>
            <person name="Mahato N.K."/>
        </authorList>
    </citation>
    <scope>NUCLEOTIDE SEQUENCE [LARGE SCALE GENOMIC DNA]</scope>
    <source>
        <strain evidence="3 4">DSM 46095</strain>
    </source>
</reference>
<evidence type="ECO:0000313" key="3">
    <source>
        <dbReference type="EMBL" id="KDN22504.1"/>
    </source>
</evidence>
<name>A0A066UEA7_9PSEU</name>
<feature type="chain" id="PRO_5001632036" evidence="2">
    <location>
        <begin position="26"/>
        <end position="65"/>
    </location>
</feature>
<evidence type="ECO:0000313" key="4">
    <source>
        <dbReference type="Proteomes" id="UP000027345"/>
    </source>
</evidence>
<dbReference type="AlphaFoldDB" id="A0A066UEA7"/>
<keyword evidence="4" id="KW-1185">Reference proteome</keyword>
<gene>
    <name evidence="3" type="ORF">DV20_09625</name>
</gene>
<accession>A0A066UEA7</accession>
<sequence length="65" mass="6217">MAPPLIGRLAAAGLLALAVAACAPADRPAPAPGKAHGVAVEGKLTTQAGVREEKGLSPASPGTHG</sequence>
<dbReference type="EMBL" id="JMQI01000019">
    <property type="protein sequence ID" value="KDN22504.1"/>
    <property type="molecule type" value="Genomic_DNA"/>
</dbReference>
<proteinExistence type="predicted"/>
<feature type="signal peptide" evidence="2">
    <location>
        <begin position="1"/>
        <end position="25"/>
    </location>
</feature>
<protein>
    <submittedName>
        <fullName evidence="3">Uncharacterized protein</fullName>
    </submittedName>
</protein>
<keyword evidence="2" id="KW-0732">Signal</keyword>
<evidence type="ECO:0000256" key="2">
    <source>
        <dbReference type="SAM" id="SignalP"/>
    </source>
</evidence>
<feature type="region of interest" description="Disordered" evidence="1">
    <location>
        <begin position="43"/>
        <end position="65"/>
    </location>
</feature>
<evidence type="ECO:0000256" key="1">
    <source>
        <dbReference type="SAM" id="MobiDB-lite"/>
    </source>
</evidence>
<dbReference type="Proteomes" id="UP000027345">
    <property type="component" value="Unassembled WGS sequence"/>
</dbReference>
<dbReference type="STRING" id="287986.DV20_09625"/>